<keyword evidence="3" id="KW-1185">Reference proteome</keyword>
<dbReference type="EMBL" id="JAYKXP010000001">
    <property type="protein sequence ID" value="KAK7062593.1"/>
    <property type="molecule type" value="Genomic_DNA"/>
</dbReference>
<evidence type="ECO:0000313" key="2">
    <source>
        <dbReference type="EMBL" id="KAK7062593.1"/>
    </source>
</evidence>
<protein>
    <submittedName>
        <fullName evidence="2">Uncharacterized protein</fullName>
    </submittedName>
</protein>
<organism evidence="2 3">
    <name type="scientific">Paramarasmius palmivorus</name>
    <dbReference type="NCBI Taxonomy" id="297713"/>
    <lineage>
        <taxon>Eukaryota</taxon>
        <taxon>Fungi</taxon>
        <taxon>Dikarya</taxon>
        <taxon>Basidiomycota</taxon>
        <taxon>Agaricomycotina</taxon>
        <taxon>Agaricomycetes</taxon>
        <taxon>Agaricomycetidae</taxon>
        <taxon>Agaricales</taxon>
        <taxon>Marasmiineae</taxon>
        <taxon>Marasmiaceae</taxon>
        <taxon>Paramarasmius</taxon>
    </lineage>
</organism>
<proteinExistence type="predicted"/>
<evidence type="ECO:0000313" key="3">
    <source>
        <dbReference type="Proteomes" id="UP001383192"/>
    </source>
</evidence>
<accession>A0AAW0EBZ8</accession>
<comment type="caution">
    <text evidence="2">The sequence shown here is derived from an EMBL/GenBank/DDBJ whole genome shotgun (WGS) entry which is preliminary data.</text>
</comment>
<dbReference type="Proteomes" id="UP001383192">
    <property type="component" value="Unassembled WGS sequence"/>
</dbReference>
<dbReference type="AlphaFoldDB" id="A0AAW0EBZ8"/>
<gene>
    <name evidence="2" type="ORF">VNI00_000081</name>
</gene>
<reference evidence="2 3" key="1">
    <citation type="submission" date="2024-01" db="EMBL/GenBank/DDBJ databases">
        <title>A draft genome for a cacao thread blight-causing isolate of Paramarasmius palmivorus.</title>
        <authorList>
            <person name="Baruah I.K."/>
            <person name="Bukari Y."/>
            <person name="Amoako-Attah I."/>
            <person name="Meinhardt L.W."/>
            <person name="Bailey B.A."/>
            <person name="Cohen S.P."/>
        </authorList>
    </citation>
    <scope>NUCLEOTIDE SEQUENCE [LARGE SCALE GENOMIC DNA]</scope>
    <source>
        <strain evidence="2 3">GH-12</strain>
    </source>
</reference>
<name>A0AAW0EBZ8_9AGAR</name>
<evidence type="ECO:0000256" key="1">
    <source>
        <dbReference type="SAM" id="MobiDB-lite"/>
    </source>
</evidence>
<sequence length="257" mass="29116">MDLEVLVEASKCGVGPREDPLIIDRLNNMLGRREHVKTLKMISLELNYMLHVNSNTDLSLVRVLTALTAQPLDVCQSEKTPCTQCDNLRQRCKPAAGASIKCAPCCQTFEWCSFSTWWWGYIKSKVQGFGKGLTSPMGLLFQANSILESMREFDMLNDQISSLLCLRDEIEACLKDCQQLLWESGSADPRILFKHLFWENNNFTASDLEIQKTDRNETSHVKKANQEHTGLKAVISNPSDHGYTPKCLPHVTRQSKH</sequence>
<feature type="region of interest" description="Disordered" evidence="1">
    <location>
        <begin position="238"/>
        <end position="257"/>
    </location>
</feature>